<comment type="caution">
    <text evidence="4">The sequence shown here is derived from an EMBL/GenBank/DDBJ whole genome shotgun (WGS) entry which is preliminary data.</text>
</comment>
<dbReference type="GO" id="GO:0099078">
    <property type="term" value="C:BORC complex"/>
    <property type="evidence" value="ECO:0007669"/>
    <property type="project" value="TreeGrafter"/>
</dbReference>
<sequence>MRRKVQHLVGLSIEYLLNGTYRMQTLHKTSESLETFNNFSSARYAENLHQIQSYTKQLKEMKDDLDVVFKRIRTLKAKVATKHPAEYAEVMTRHEGEEEDDD</sequence>
<evidence type="ECO:0000256" key="1">
    <source>
        <dbReference type="ARBA" id="ARBA00005913"/>
    </source>
</evidence>
<organism evidence="4 5">
    <name type="scientific">Rhizophlyctis rosea</name>
    <dbReference type="NCBI Taxonomy" id="64517"/>
    <lineage>
        <taxon>Eukaryota</taxon>
        <taxon>Fungi</taxon>
        <taxon>Fungi incertae sedis</taxon>
        <taxon>Chytridiomycota</taxon>
        <taxon>Chytridiomycota incertae sedis</taxon>
        <taxon>Chytridiomycetes</taxon>
        <taxon>Rhizophlyctidales</taxon>
        <taxon>Rhizophlyctidaceae</taxon>
        <taxon>Rhizophlyctis</taxon>
    </lineage>
</organism>
<proteinExistence type="inferred from homology"/>
<accession>A0AAD5SJG5</accession>
<protein>
    <submittedName>
        <fullName evidence="4">KxDL motif-containing protein 1</fullName>
    </submittedName>
</protein>
<dbReference type="InterPro" id="IPR019371">
    <property type="entry name" value="KxDL_dom"/>
</dbReference>
<keyword evidence="2" id="KW-0175">Coiled coil</keyword>
<dbReference type="AlphaFoldDB" id="A0AAD5SJG5"/>
<evidence type="ECO:0000259" key="3">
    <source>
        <dbReference type="Pfam" id="PF10241"/>
    </source>
</evidence>
<keyword evidence="5" id="KW-1185">Reference proteome</keyword>
<dbReference type="Proteomes" id="UP001212841">
    <property type="component" value="Unassembled WGS sequence"/>
</dbReference>
<dbReference type="InterPro" id="IPR039843">
    <property type="entry name" value="KXD1-like"/>
</dbReference>
<dbReference type="Pfam" id="PF10241">
    <property type="entry name" value="KxDL"/>
    <property type="match status" value="1"/>
</dbReference>
<feature type="coiled-coil region" evidence="2">
    <location>
        <begin position="44"/>
        <end position="78"/>
    </location>
</feature>
<dbReference type="PANTHER" id="PTHR13511">
    <property type="entry name" value="KXDL MOTIF-CONTAINING PROTEIN 1"/>
    <property type="match status" value="1"/>
</dbReference>
<comment type="similarity">
    <text evidence="1">Belongs to the KXD1 family.</text>
</comment>
<gene>
    <name evidence="4" type="primary">KXD1</name>
    <name evidence="4" type="ORF">HK097_008650</name>
</gene>
<evidence type="ECO:0000256" key="2">
    <source>
        <dbReference type="SAM" id="Coils"/>
    </source>
</evidence>
<name>A0AAD5SJG5_9FUNG</name>
<reference evidence="4" key="1">
    <citation type="submission" date="2020-05" db="EMBL/GenBank/DDBJ databases">
        <title>Phylogenomic resolution of chytrid fungi.</title>
        <authorList>
            <person name="Stajich J.E."/>
            <person name="Amses K."/>
            <person name="Simmons R."/>
            <person name="Seto K."/>
            <person name="Myers J."/>
            <person name="Bonds A."/>
            <person name="Quandt C.A."/>
            <person name="Barry K."/>
            <person name="Liu P."/>
            <person name="Grigoriev I."/>
            <person name="Longcore J.E."/>
            <person name="James T.Y."/>
        </authorList>
    </citation>
    <scope>NUCLEOTIDE SEQUENCE</scope>
    <source>
        <strain evidence="4">JEL0318</strain>
    </source>
</reference>
<dbReference type="EMBL" id="JADGJD010000052">
    <property type="protein sequence ID" value="KAJ3055941.1"/>
    <property type="molecule type" value="Genomic_DNA"/>
</dbReference>
<dbReference type="GO" id="GO:0032418">
    <property type="term" value="P:lysosome localization"/>
    <property type="evidence" value="ECO:0007669"/>
    <property type="project" value="TreeGrafter"/>
</dbReference>
<evidence type="ECO:0000313" key="5">
    <source>
        <dbReference type="Proteomes" id="UP001212841"/>
    </source>
</evidence>
<evidence type="ECO:0000313" key="4">
    <source>
        <dbReference type="EMBL" id="KAJ3055941.1"/>
    </source>
</evidence>
<feature type="domain" description="KxDL" evidence="3">
    <location>
        <begin position="23"/>
        <end position="87"/>
    </location>
</feature>
<dbReference type="PANTHER" id="PTHR13511:SF0">
    <property type="entry name" value="KXDL MOTIF-CONTAINING PROTEIN 1"/>
    <property type="match status" value="1"/>
</dbReference>